<accession>A0AAD9AC78</accession>
<feature type="region of interest" description="Disordered" evidence="1">
    <location>
        <begin position="1"/>
        <end position="25"/>
    </location>
</feature>
<comment type="caution">
    <text evidence="2">The sequence shown here is derived from an EMBL/GenBank/DDBJ whole genome shotgun (WGS) entry which is preliminary data.</text>
</comment>
<evidence type="ECO:0000313" key="3">
    <source>
        <dbReference type="Proteomes" id="UP001243330"/>
    </source>
</evidence>
<dbReference type="AlphaFoldDB" id="A0AAD9AC78"/>
<reference evidence="2" key="1">
    <citation type="submission" date="2023-01" db="EMBL/GenBank/DDBJ databases">
        <title>Colletotrichum chrysophilum M932 genome sequence.</title>
        <authorList>
            <person name="Baroncelli R."/>
        </authorList>
    </citation>
    <scope>NUCLEOTIDE SEQUENCE</scope>
    <source>
        <strain evidence="2">M932</strain>
    </source>
</reference>
<evidence type="ECO:0000256" key="1">
    <source>
        <dbReference type="SAM" id="MobiDB-lite"/>
    </source>
</evidence>
<gene>
    <name evidence="2" type="ORF">CCHR01_13428</name>
</gene>
<protein>
    <submittedName>
        <fullName evidence="2">Uncharacterized protein</fullName>
    </submittedName>
</protein>
<proteinExistence type="predicted"/>
<organism evidence="2 3">
    <name type="scientific">Colletotrichum chrysophilum</name>
    <dbReference type="NCBI Taxonomy" id="1836956"/>
    <lineage>
        <taxon>Eukaryota</taxon>
        <taxon>Fungi</taxon>
        <taxon>Dikarya</taxon>
        <taxon>Ascomycota</taxon>
        <taxon>Pezizomycotina</taxon>
        <taxon>Sordariomycetes</taxon>
        <taxon>Hypocreomycetidae</taxon>
        <taxon>Glomerellales</taxon>
        <taxon>Glomerellaceae</taxon>
        <taxon>Colletotrichum</taxon>
        <taxon>Colletotrichum gloeosporioides species complex</taxon>
    </lineage>
</organism>
<evidence type="ECO:0000313" key="2">
    <source>
        <dbReference type="EMBL" id="KAK1843937.1"/>
    </source>
</evidence>
<sequence length="25" mass="2824">MSNPEGNTYDKVEEQTTAPTATPWR</sequence>
<dbReference type="EMBL" id="JAQOWY010000333">
    <property type="protein sequence ID" value="KAK1843937.1"/>
    <property type="molecule type" value="Genomic_DNA"/>
</dbReference>
<name>A0AAD9AC78_9PEZI</name>
<dbReference type="Proteomes" id="UP001243330">
    <property type="component" value="Unassembled WGS sequence"/>
</dbReference>
<keyword evidence="3" id="KW-1185">Reference proteome</keyword>
<feature type="compositionally biased region" description="Polar residues" evidence="1">
    <location>
        <begin position="15"/>
        <end position="25"/>
    </location>
</feature>